<protein>
    <submittedName>
        <fullName evidence="2">Uncharacterized protein</fullName>
    </submittedName>
</protein>
<evidence type="ECO:0000313" key="3">
    <source>
        <dbReference type="Proteomes" id="UP000199514"/>
    </source>
</evidence>
<proteinExistence type="predicted"/>
<dbReference type="Proteomes" id="UP000199514">
    <property type="component" value="Unassembled WGS sequence"/>
</dbReference>
<keyword evidence="1" id="KW-0732">Signal</keyword>
<sequence>MKRKVYVSVALIAALQIGVATNAHAQLGKLLNKVAEKTLGTPEGDAAKALKPNKKQQKELDEDLADETLEKRTDLKKDAKGRSGIYYFSQPVAAMTDDEQDGRMIAKIYLEFSDKDKNAKVHTRYEQLTDRSKKVPLMGWSFPSSIAASEKDKYYTAMMNIGKIFLREAYGVRNMKYPHFAGKGESLSDGVEYVSPQGLFELEPGLFYISNEPYAASNMGVYGHNLPETQMYLFMYKKGMDAKIKDYPISRIKQMYEKRMDEIEKNYSKENQKVNANYQLKPTTITSVPKDEYEAAKEQFANFIVNPAVKNLNPDLKYKFVYAYPLEKWISMYVDKVINGSVQKTTESRRKTYVVVCTDQTGKYWTTQYLLVEKAPVGVYFEERWSDDYDYLVANTSIPVAISKQNALKYQGKLTVK</sequence>
<dbReference type="AlphaFoldDB" id="A0A1I1LR02"/>
<dbReference type="OrthoDB" id="1374181at2"/>
<name>A0A1I1LR02_9BACT</name>
<accession>A0A1I1LR02</accession>
<evidence type="ECO:0000256" key="1">
    <source>
        <dbReference type="SAM" id="SignalP"/>
    </source>
</evidence>
<feature type="chain" id="PRO_5011554892" evidence="1">
    <location>
        <begin position="26"/>
        <end position="417"/>
    </location>
</feature>
<evidence type="ECO:0000313" key="2">
    <source>
        <dbReference type="EMBL" id="SFC75386.1"/>
    </source>
</evidence>
<dbReference type="STRING" id="927664.SAMN05421780_10988"/>
<dbReference type="RefSeq" id="WP_091514582.1">
    <property type="nucleotide sequence ID" value="NZ_FOLE01000009.1"/>
</dbReference>
<reference evidence="2 3" key="1">
    <citation type="submission" date="2016-10" db="EMBL/GenBank/DDBJ databases">
        <authorList>
            <person name="de Groot N.N."/>
        </authorList>
    </citation>
    <scope>NUCLEOTIDE SEQUENCE [LARGE SCALE GENOMIC DNA]</scope>
    <source>
        <strain evidence="2 3">DSM 6793</strain>
    </source>
</reference>
<keyword evidence="3" id="KW-1185">Reference proteome</keyword>
<dbReference type="EMBL" id="FOLE01000009">
    <property type="protein sequence ID" value="SFC75386.1"/>
    <property type="molecule type" value="Genomic_DNA"/>
</dbReference>
<gene>
    <name evidence="2" type="ORF">SAMN05421780_10988</name>
</gene>
<organism evidence="2 3">
    <name type="scientific">Flexibacter flexilis DSM 6793</name>
    <dbReference type="NCBI Taxonomy" id="927664"/>
    <lineage>
        <taxon>Bacteria</taxon>
        <taxon>Pseudomonadati</taxon>
        <taxon>Bacteroidota</taxon>
        <taxon>Cytophagia</taxon>
        <taxon>Cytophagales</taxon>
        <taxon>Flexibacteraceae</taxon>
        <taxon>Flexibacter</taxon>
    </lineage>
</organism>
<feature type="signal peptide" evidence="1">
    <location>
        <begin position="1"/>
        <end position="25"/>
    </location>
</feature>